<sequence>MKGRIFLMANQLYGKGREKFLRGELSWNSDNIKFVLVDVADYTVSIDTHEFLSDIPSAARVATSGNASGKSTSLGVADLADFSFLLVSGDPSEAIVAYKDTGTAATSPLIAYVDSATGLPVTPNGGDVNIIIDNGPNKFFKL</sequence>
<evidence type="ECO:0000313" key="1">
    <source>
        <dbReference type="EMBL" id="AZF93358.1"/>
    </source>
</evidence>
<accession>A0A3G8FEX1</accession>
<dbReference type="Proteomes" id="UP000269849">
    <property type="component" value="Segment"/>
</dbReference>
<proteinExistence type="predicted"/>
<organism evidence="1 2">
    <name type="scientific">Mycobacterium phage Beelzebub</name>
    <dbReference type="NCBI Taxonomy" id="2488783"/>
    <lineage>
        <taxon>Viruses</taxon>
        <taxon>Duplodnaviria</taxon>
        <taxon>Heunggongvirae</taxon>
        <taxon>Uroviricota</taxon>
        <taxon>Caudoviricetes</taxon>
        <taxon>Marvinvirus</taxon>
        <taxon>Marvinvirus marvin</taxon>
    </lineage>
</organism>
<dbReference type="EMBL" id="MK061407">
    <property type="protein sequence ID" value="AZF93358.1"/>
    <property type="molecule type" value="Genomic_DNA"/>
</dbReference>
<reference evidence="1 2" key="1">
    <citation type="submission" date="2018-10" db="EMBL/GenBank/DDBJ databases">
        <authorList>
            <person name="Sevcik K."/>
            <person name="Aulner M.R."/>
            <person name="Preston P.A."/>
            <person name="Tolsma S."/>
            <person name="Garlena R.A."/>
            <person name="Russell D.A."/>
            <person name="Pope W.H."/>
            <person name="Jacobs-Sera D."/>
            <person name="Hatfull G.F."/>
        </authorList>
    </citation>
    <scope>NUCLEOTIDE SEQUENCE [LARGE SCALE GENOMIC DNA]</scope>
</reference>
<gene>
    <name evidence="1" type="primary">99</name>
    <name evidence="1" type="ORF">SEA_BEELZEBUB_99</name>
</gene>
<protein>
    <recommendedName>
        <fullName evidence="3">Minor tail protein</fullName>
    </recommendedName>
</protein>
<evidence type="ECO:0008006" key="3">
    <source>
        <dbReference type="Google" id="ProtNLM"/>
    </source>
</evidence>
<name>A0A3G8FEX1_9CAUD</name>
<evidence type="ECO:0000313" key="2">
    <source>
        <dbReference type="Proteomes" id="UP000269849"/>
    </source>
</evidence>